<name>A0ABN4HQW6_9COXI</name>
<organism evidence="2 3">
    <name type="scientific">Candidatus Coxiella mudrowiae</name>
    <dbReference type="NCBI Taxonomy" id="2054173"/>
    <lineage>
        <taxon>Bacteria</taxon>
        <taxon>Pseudomonadati</taxon>
        <taxon>Pseudomonadota</taxon>
        <taxon>Gammaproteobacteria</taxon>
        <taxon>Legionellales</taxon>
        <taxon>Coxiellaceae</taxon>
        <taxon>Coxiella</taxon>
    </lineage>
</organism>
<accession>A0ABN4HQW6</accession>
<keyword evidence="1" id="KW-1133">Transmembrane helix</keyword>
<feature type="transmembrane region" description="Helical" evidence="1">
    <location>
        <begin position="59"/>
        <end position="79"/>
    </location>
</feature>
<evidence type="ECO:0000256" key="1">
    <source>
        <dbReference type="SAM" id="Phobius"/>
    </source>
</evidence>
<gene>
    <name evidence="2" type="ORF">CleRT_08430</name>
</gene>
<keyword evidence="1" id="KW-0472">Membrane</keyword>
<keyword evidence="3" id="KW-1185">Reference proteome</keyword>
<proteinExistence type="predicted"/>
<sequence>MILLGLCRSTYTRESTSKSAKKRIGWQKDFVDALRYRMEHDFFNNLIPQFKRSFFMRELIIHCVVAISIGFKVALLALFLTKHGFLLNHRWVLFVFCFLLTLWLTNLLSRISKYFLDR</sequence>
<keyword evidence="1" id="KW-0812">Transmembrane</keyword>
<evidence type="ECO:0000313" key="2">
    <source>
        <dbReference type="EMBL" id="AKQ33626.1"/>
    </source>
</evidence>
<reference evidence="2 3" key="1">
    <citation type="journal article" date="2015" name="Genome Biol. Evol.">
        <title>Distinctive Genome Reduction Rates Revealed by Genomic Analyses of Two Coxiella-Like Endosymbionts in Ticks.</title>
        <authorList>
            <person name="Gottlieb Y."/>
            <person name="Lalzar I."/>
            <person name="Klasson L."/>
        </authorList>
    </citation>
    <scope>NUCLEOTIDE SEQUENCE [LARGE SCALE GENOMIC DNA]</scope>
    <source>
        <strain evidence="2 3">CRt</strain>
    </source>
</reference>
<protein>
    <recommendedName>
        <fullName evidence="4">Membrane associated protein</fullName>
    </recommendedName>
</protein>
<evidence type="ECO:0000313" key="3">
    <source>
        <dbReference type="Proteomes" id="UP000063965"/>
    </source>
</evidence>
<dbReference type="Proteomes" id="UP000063965">
    <property type="component" value="Chromosome"/>
</dbReference>
<evidence type="ECO:0008006" key="4">
    <source>
        <dbReference type="Google" id="ProtNLM"/>
    </source>
</evidence>
<feature type="transmembrane region" description="Helical" evidence="1">
    <location>
        <begin position="91"/>
        <end position="109"/>
    </location>
</feature>
<dbReference type="EMBL" id="CP011126">
    <property type="protein sequence ID" value="AKQ33626.1"/>
    <property type="molecule type" value="Genomic_DNA"/>
</dbReference>